<dbReference type="Proteomes" id="UP000435649">
    <property type="component" value="Unassembled WGS sequence"/>
</dbReference>
<reference evidence="7 8" key="1">
    <citation type="submission" date="2019-08" db="EMBL/GenBank/DDBJ databases">
        <title>In-depth cultivation of the pig gut microbiome towards novel bacterial diversity and tailored functional studies.</title>
        <authorList>
            <person name="Wylensek D."/>
            <person name="Hitch T.C.A."/>
            <person name="Clavel T."/>
        </authorList>
    </citation>
    <scope>NUCLEOTIDE SEQUENCE [LARGE SCALE GENOMIC DNA]</scope>
    <source>
        <strain evidence="7 8">BBE-744-WT-12</strain>
    </source>
</reference>
<evidence type="ECO:0000313" key="8">
    <source>
        <dbReference type="Proteomes" id="UP000435649"/>
    </source>
</evidence>
<keyword evidence="1" id="KW-1003">Cell membrane</keyword>
<comment type="caution">
    <text evidence="7">The sequence shown here is derived from an EMBL/GenBank/DDBJ whole genome shotgun (WGS) entry which is preliminary data.</text>
</comment>
<dbReference type="InterPro" id="IPR043129">
    <property type="entry name" value="ATPase_NBD"/>
</dbReference>
<dbReference type="AlphaFoldDB" id="A0A844G0R7"/>
<dbReference type="GO" id="GO:0051301">
    <property type="term" value="P:cell division"/>
    <property type="evidence" value="ECO:0007669"/>
    <property type="project" value="UniProtKB-KW"/>
</dbReference>
<gene>
    <name evidence="7" type="primary">ftsA</name>
    <name evidence="7" type="ORF">FYJ85_09375</name>
</gene>
<keyword evidence="3" id="KW-0472">Membrane</keyword>
<comment type="subunit">
    <text evidence="5">Interacts with FtsZ.</text>
</comment>
<comment type="similarity">
    <text evidence="5">Belongs to the FtsA/MreB family.</text>
</comment>
<dbReference type="PANTHER" id="PTHR32432">
    <property type="entry name" value="CELL DIVISION PROTEIN FTSA-RELATED"/>
    <property type="match status" value="1"/>
</dbReference>
<feature type="domain" description="SHS2" evidence="6">
    <location>
        <begin position="8"/>
        <end position="201"/>
    </location>
</feature>
<dbReference type="PIRSF" id="PIRSF003101">
    <property type="entry name" value="FtsA"/>
    <property type="match status" value="1"/>
</dbReference>
<dbReference type="PANTHER" id="PTHR32432:SF4">
    <property type="entry name" value="CELL DIVISION PROTEIN FTSA"/>
    <property type="match status" value="1"/>
</dbReference>
<proteinExistence type="inferred from homology"/>
<sequence length="425" mass="45905">MFHTRDIVTAIEIGTSKINVLVGEAGPDGRVNVVGRGSAPSAGSVVKGEIEDMDLAFEQLGNAIADAESASDGLLNSTKVVVVAVTGCRMEAFQGIGSVVVRNDEHKVTNKERIEAHENARVLHLATGREIINSSESYFTIDERRIRNPLNHTASKLEAYVHVVHADAARLENFRSIVRDSGFEEAAIEVAFSPLADDFGILSDEEREHGVLLVDLGAGTTEFVVEYNSGVQASGVLQIGFDHVCNDLSLGLDLHIDVCRKLIEEKTLQRAMQERREYMEFPSSTGRGRKIPLPSFEVIIDARLREIFEIIRSMAAAQGALGSLDAGGVLTGGGALFERTAPIFREVFDMSCRIGQPFEAGGALTGLDTPRCSTIWGALKIAGYYNELNAGQSGRGMVGSLIDVVDGVLNKTRMGWQNFKGALRG</sequence>
<dbReference type="SMART" id="SM00842">
    <property type="entry name" value="FtsA"/>
    <property type="match status" value="1"/>
</dbReference>
<dbReference type="Gene3D" id="3.30.420.40">
    <property type="match status" value="1"/>
</dbReference>
<dbReference type="Pfam" id="PF02491">
    <property type="entry name" value="SHS2_FTSA"/>
    <property type="match status" value="1"/>
</dbReference>
<protein>
    <recommendedName>
        <fullName evidence="5">Cell division protein FtsA</fullName>
    </recommendedName>
</protein>
<dbReference type="EMBL" id="VUNS01000008">
    <property type="protein sequence ID" value="MST97250.1"/>
    <property type="molecule type" value="Genomic_DNA"/>
</dbReference>
<dbReference type="GO" id="GO:0009898">
    <property type="term" value="C:cytoplasmic side of plasma membrane"/>
    <property type="evidence" value="ECO:0007669"/>
    <property type="project" value="TreeGrafter"/>
</dbReference>
<evidence type="ECO:0000313" key="7">
    <source>
        <dbReference type="EMBL" id="MST97250.1"/>
    </source>
</evidence>
<dbReference type="NCBIfam" id="TIGR01174">
    <property type="entry name" value="ftsA"/>
    <property type="match status" value="1"/>
</dbReference>
<evidence type="ECO:0000256" key="3">
    <source>
        <dbReference type="ARBA" id="ARBA00023136"/>
    </source>
</evidence>
<keyword evidence="2 5" id="KW-0132">Cell division</keyword>
<evidence type="ECO:0000259" key="6">
    <source>
        <dbReference type="SMART" id="SM00842"/>
    </source>
</evidence>
<evidence type="ECO:0000256" key="2">
    <source>
        <dbReference type="ARBA" id="ARBA00022618"/>
    </source>
</evidence>
<dbReference type="InterPro" id="IPR050696">
    <property type="entry name" value="FtsA/MreB"/>
</dbReference>
<dbReference type="InterPro" id="IPR003494">
    <property type="entry name" value="SHS2_FtsA"/>
</dbReference>
<evidence type="ECO:0000256" key="4">
    <source>
        <dbReference type="ARBA" id="ARBA00023306"/>
    </source>
</evidence>
<comment type="function">
    <text evidence="5">Cell division protein that is involved in the assembly of the Z ring. May serve as a membrane anchor for the Z ring.</text>
</comment>
<dbReference type="InterPro" id="IPR020823">
    <property type="entry name" value="Cell_div_FtsA"/>
</dbReference>
<keyword evidence="8" id="KW-1185">Reference proteome</keyword>
<dbReference type="GO" id="GO:0032153">
    <property type="term" value="C:cell division site"/>
    <property type="evidence" value="ECO:0007669"/>
    <property type="project" value="TreeGrafter"/>
</dbReference>
<dbReference type="SUPFAM" id="SSF53067">
    <property type="entry name" value="Actin-like ATPase domain"/>
    <property type="match status" value="2"/>
</dbReference>
<evidence type="ECO:0000256" key="1">
    <source>
        <dbReference type="ARBA" id="ARBA00022475"/>
    </source>
</evidence>
<organism evidence="7 8">
    <name type="scientific">Victivallis lenta</name>
    <dbReference type="NCBI Taxonomy" id="2606640"/>
    <lineage>
        <taxon>Bacteria</taxon>
        <taxon>Pseudomonadati</taxon>
        <taxon>Lentisphaerota</taxon>
        <taxon>Lentisphaeria</taxon>
        <taxon>Victivallales</taxon>
        <taxon>Victivallaceae</taxon>
        <taxon>Victivallis</taxon>
    </lineage>
</organism>
<dbReference type="Pfam" id="PF14450">
    <property type="entry name" value="FtsA"/>
    <property type="match status" value="1"/>
</dbReference>
<accession>A0A844G0R7</accession>
<name>A0A844G0R7_9BACT</name>
<dbReference type="RefSeq" id="WP_154418116.1">
    <property type="nucleotide sequence ID" value="NZ_CALXOB010000051.1"/>
</dbReference>
<keyword evidence="4 5" id="KW-0131">Cell cycle</keyword>
<evidence type="ECO:0000256" key="5">
    <source>
        <dbReference type="PIRNR" id="PIRNR003101"/>
    </source>
</evidence>